<evidence type="ECO:0000313" key="2">
    <source>
        <dbReference type="EMBL" id="MBE9461427.1"/>
    </source>
</evidence>
<dbReference type="Proteomes" id="UP000634134">
    <property type="component" value="Unassembled WGS sequence"/>
</dbReference>
<dbReference type="EMBL" id="JACYGY010000001">
    <property type="protein sequence ID" value="MBE9461427.1"/>
    <property type="molecule type" value="Genomic_DNA"/>
</dbReference>
<proteinExistence type="predicted"/>
<feature type="transmembrane region" description="Helical" evidence="1">
    <location>
        <begin position="68"/>
        <end position="85"/>
    </location>
</feature>
<organism evidence="2 3">
    <name type="scientific">Dyadobacter subterraneus</name>
    <dbReference type="NCBI Taxonomy" id="2773304"/>
    <lineage>
        <taxon>Bacteria</taxon>
        <taxon>Pseudomonadati</taxon>
        <taxon>Bacteroidota</taxon>
        <taxon>Cytophagia</taxon>
        <taxon>Cytophagales</taxon>
        <taxon>Spirosomataceae</taxon>
        <taxon>Dyadobacter</taxon>
    </lineage>
</organism>
<feature type="transmembrane region" description="Helical" evidence="1">
    <location>
        <begin position="91"/>
        <end position="112"/>
    </location>
</feature>
<keyword evidence="1" id="KW-0472">Membrane</keyword>
<protein>
    <submittedName>
        <fullName evidence="2">Uncharacterized protein</fullName>
    </submittedName>
</protein>
<dbReference type="RefSeq" id="WP_194119705.1">
    <property type="nucleotide sequence ID" value="NZ_JACYGY010000001.1"/>
</dbReference>
<sequence length="117" mass="13030">MIRKFISVVVGYAIFVVSSLALFRFSGQRPHADAPILFMIFTAIYGVIFSFLAGLVTQFIAGVKDLKLNYILAFILAGFAAFSMFKSEGNHWTQILAILIFAPVTVLGGLFIRKYNR</sequence>
<comment type="caution">
    <text evidence="2">The sequence shown here is derived from an EMBL/GenBank/DDBJ whole genome shotgun (WGS) entry which is preliminary data.</text>
</comment>
<gene>
    <name evidence="2" type="ORF">IEE83_05990</name>
</gene>
<feature type="transmembrane region" description="Helical" evidence="1">
    <location>
        <begin position="5"/>
        <end position="23"/>
    </location>
</feature>
<accession>A0ABR9W7I0</accession>
<keyword evidence="1" id="KW-0812">Transmembrane</keyword>
<feature type="transmembrane region" description="Helical" evidence="1">
    <location>
        <begin position="35"/>
        <end position="56"/>
    </location>
</feature>
<keyword evidence="3" id="KW-1185">Reference proteome</keyword>
<keyword evidence="1" id="KW-1133">Transmembrane helix</keyword>
<evidence type="ECO:0000313" key="3">
    <source>
        <dbReference type="Proteomes" id="UP000634134"/>
    </source>
</evidence>
<name>A0ABR9W7I0_9BACT</name>
<reference evidence="3" key="1">
    <citation type="submission" date="2023-07" db="EMBL/GenBank/DDBJ databases">
        <title>Dyadobacter sp. nov 'subterranea' isolated from contaminted grondwater.</title>
        <authorList>
            <person name="Szabo I."/>
            <person name="Al-Omari J."/>
            <person name="Szerdahelyi S.G."/>
            <person name="Rado J."/>
        </authorList>
    </citation>
    <scope>NUCLEOTIDE SEQUENCE [LARGE SCALE GENOMIC DNA]</scope>
    <source>
        <strain evidence="3">UP-52</strain>
    </source>
</reference>
<evidence type="ECO:0000256" key="1">
    <source>
        <dbReference type="SAM" id="Phobius"/>
    </source>
</evidence>